<keyword evidence="1" id="KW-1133">Transmembrane helix</keyword>
<accession>A0AAW4PCF5</accession>
<protein>
    <submittedName>
        <fullName evidence="2">Uncharacterized protein</fullName>
    </submittedName>
</protein>
<evidence type="ECO:0000313" key="3">
    <source>
        <dbReference type="Proteomes" id="UP001430455"/>
    </source>
</evidence>
<feature type="transmembrane region" description="Helical" evidence="1">
    <location>
        <begin position="28"/>
        <end position="49"/>
    </location>
</feature>
<organism evidence="2 3">
    <name type="scientific">Haloarcula nitratireducens</name>
    <dbReference type="NCBI Taxonomy" id="2487749"/>
    <lineage>
        <taxon>Archaea</taxon>
        <taxon>Methanobacteriati</taxon>
        <taxon>Methanobacteriota</taxon>
        <taxon>Stenosarchaea group</taxon>
        <taxon>Halobacteria</taxon>
        <taxon>Halobacteriales</taxon>
        <taxon>Haloarculaceae</taxon>
        <taxon>Haloarcula</taxon>
    </lineage>
</organism>
<keyword evidence="3" id="KW-1185">Reference proteome</keyword>
<evidence type="ECO:0000256" key="1">
    <source>
        <dbReference type="SAM" id="Phobius"/>
    </source>
</evidence>
<keyword evidence="1" id="KW-0812">Transmembrane</keyword>
<reference evidence="2 3" key="1">
    <citation type="submission" date="2021-06" db="EMBL/GenBank/DDBJ databases">
        <title>Halomicroarcula sp. a new haloarchaeum isolated from saline soil.</title>
        <authorList>
            <person name="Duran-Viseras A."/>
            <person name="Sanchez-Porro C."/>
            <person name="Ventosa A."/>
        </authorList>
    </citation>
    <scope>NUCLEOTIDE SEQUENCE [LARGE SCALE GENOMIC DNA]</scope>
    <source>
        <strain evidence="2 3">F27</strain>
    </source>
</reference>
<sequence length="75" mass="8000">MYVPTLTEEVEAHSPPMYSLLSSASEPLFEVAIALGLLCLSFGSMLAVLTGAHLRSGTMDSLGERSANWERNGAD</sequence>
<dbReference type="EMBL" id="RKLT01000002">
    <property type="protein sequence ID" value="MBX0294957.1"/>
    <property type="molecule type" value="Genomic_DNA"/>
</dbReference>
<dbReference type="Proteomes" id="UP001430455">
    <property type="component" value="Unassembled WGS sequence"/>
</dbReference>
<dbReference type="RefSeq" id="WP_220579611.1">
    <property type="nucleotide sequence ID" value="NZ_RKLT01000002.1"/>
</dbReference>
<gene>
    <name evidence="2" type="ORF">EGH23_08720</name>
</gene>
<name>A0AAW4PCF5_9EURY</name>
<dbReference type="AlphaFoldDB" id="A0AAW4PCF5"/>
<evidence type="ECO:0000313" key="2">
    <source>
        <dbReference type="EMBL" id="MBX0294957.1"/>
    </source>
</evidence>
<comment type="caution">
    <text evidence="2">The sequence shown here is derived from an EMBL/GenBank/DDBJ whole genome shotgun (WGS) entry which is preliminary data.</text>
</comment>
<keyword evidence="1" id="KW-0472">Membrane</keyword>
<proteinExistence type="predicted"/>